<dbReference type="GO" id="GO:0031164">
    <property type="term" value="C:contractile vacuolar membrane"/>
    <property type="evidence" value="ECO:0007669"/>
    <property type="project" value="UniProtKB-SubCell"/>
</dbReference>
<comment type="similarity">
    <text evidence="1">Belongs to the P2X receptor family.</text>
</comment>
<keyword evidence="9" id="KW-0407">Ion channel</keyword>
<name>A0A152A2V1_TIELA</name>
<gene>
    <name evidence="12" type="ORF">DLAC_03183</name>
</gene>
<keyword evidence="5 11" id="KW-1133">Transmembrane helix</keyword>
<evidence type="ECO:0000256" key="1">
    <source>
        <dbReference type="ARBA" id="ARBA00009848"/>
    </source>
</evidence>
<evidence type="ECO:0000256" key="6">
    <source>
        <dbReference type="ARBA" id="ARBA00023065"/>
    </source>
</evidence>
<dbReference type="STRING" id="361077.A0A152A2V1"/>
<keyword evidence="4 11" id="KW-0812">Transmembrane</keyword>
<feature type="transmembrane region" description="Helical" evidence="11">
    <location>
        <begin position="244"/>
        <end position="269"/>
    </location>
</feature>
<evidence type="ECO:0000256" key="4">
    <source>
        <dbReference type="ARBA" id="ARBA00022692"/>
    </source>
</evidence>
<dbReference type="EMBL" id="LODT01000015">
    <property type="protein sequence ID" value="KYR00427.1"/>
    <property type="molecule type" value="Genomic_DNA"/>
</dbReference>
<evidence type="ECO:0000256" key="8">
    <source>
        <dbReference type="ARBA" id="ARBA00023286"/>
    </source>
</evidence>
<dbReference type="GO" id="GO:0050848">
    <property type="term" value="P:regulation of calcium-mediated signaling"/>
    <property type="evidence" value="ECO:0007669"/>
    <property type="project" value="UniProtKB-ARBA"/>
</dbReference>
<sequence length="299" mass="33960">MKPQNVSTVSPPYCLPTLEYNGFPNKECEYWDEIMVQYPPSSESSLFVTTRVTSSEQATSNCSLKSPTCTWNTTAESSIYIGNLNNFTVLLDHTMSAPDFNVQFNAKQLPGMLLDSNGKEMRNLQPPNVIGQQDKDDILTIDTILQAAGIQTLDAPGESNSSRSLRDDGLLLFLFISYSNIYTYSTNKYRYTYEFALIPDSKYKVIEPIYTYDTSHRVIFNRHGIQIFIVQTGTLGRFDFQTMLITFVGGIGLVTVASVIVDIILLRILPKRQDYQKLKYQDSVDHDQNQQELDYEPID</sequence>
<evidence type="ECO:0000256" key="7">
    <source>
        <dbReference type="ARBA" id="ARBA00023136"/>
    </source>
</evidence>
<proteinExistence type="inferred from homology"/>
<keyword evidence="13" id="KW-1185">Reference proteome</keyword>
<dbReference type="GO" id="GO:0035381">
    <property type="term" value="F:ATP-gated ion channel activity"/>
    <property type="evidence" value="ECO:0007669"/>
    <property type="project" value="TreeGrafter"/>
</dbReference>
<comment type="caution">
    <text evidence="12">The sequence shown here is derived from an EMBL/GenBank/DDBJ whole genome shotgun (WGS) entry which is preliminary data.</text>
</comment>
<accession>A0A152A2V1</accession>
<dbReference type="OMA" id="THEHTHP"/>
<dbReference type="Pfam" id="PF00864">
    <property type="entry name" value="P2X_receptor"/>
    <property type="match status" value="1"/>
</dbReference>
<dbReference type="InterPro" id="IPR059116">
    <property type="entry name" value="P2X_receptor"/>
</dbReference>
<dbReference type="InParanoid" id="A0A152A2V1"/>
<keyword evidence="8" id="KW-1071">Ligand-gated ion channel</keyword>
<organism evidence="12 13">
    <name type="scientific">Tieghemostelium lacteum</name>
    <name type="common">Slime mold</name>
    <name type="synonym">Dictyostelium lacteum</name>
    <dbReference type="NCBI Taxonomy" id="361077"/>
    <lineage>
        <taxon>Eukaryota</taxon>
        <taxon>Amoebozoa</taxon>
        <taxon>Evosea</taxon>
        <taxon>Eumycetozoa</taxon>
        <taxon>Dictyostelia</taxon>
        <taxon>Dictyosteliales</taxon>
        <taxon>Raperosteliaceae</taxon>
        <taxon>Tieghemostelium</taxon>
    </lineage>
</organism>
<dbReference type="PANTHER" id="PTHR10125">
    <property type="entry name" value="P2X PURINOCEPTOR"/>
    <property type="match status" value="1"/>
</dbReference>
<evidence type="ECO:0000313" key="12">
    <source>
        <dbReference type="EMBL" id="KYR00427.1"/>
    </source>
</evidence>
<keyword evidence="2" id="KW-0813">Transport</keyword>
<dbReference type="AlphaFoldDB" id="A0A152A2V1"/>
<reference evidence="12 13" key="1">
    <citation type="submission" date="2015-12" db="EMBL/GenBank/DDBJ databases">
        <title>Dictyostelia acquired genes for synthesis and detection of signals that induce cell-type specialization by lateral gene transfer from prokaryotes.</title>
        <authorList>
            <person name="Gloeckner G."/>
            <person name="Schaap P."/>
        </authorList>
    </citation>
    <scope>NUCLEOTIDE SEQUENCE [LARGE SCALE GENOMIC DNA]</scope>
    <source>
        <strain evidence="12 13">TK</strain>
    </source>
</reference>
<dbReference type="Gene3D" id="1.10.287.940">
    <property type="entry name" value="atp-gated p2x4 ion channel"/>
    <property type="match status" value="1"/>
</dbReference>
<evidence type="ECO:0000313" key="13">
    <source>
        <dbReference type="Proteomes" id="UP000076078"/>
    </source>
</evidence>
<dbReference type="OrthoDB" id="494673at2759"/>
<keyword evidence="12" id="KW-0675">Receptor</keyword>
<dbReference type="GO" id="GO:0071476">
    <property type="term" value="P:cellular hypotonic response"/>
    <property type="evidence" value="ECO:0007669"/>
    <property type="project" value="UniProtKB-ARBA"/>
</dbReference>
<comment type="subcellular location">
    <subcellularLocation>
        <location evidence="10">Contractile vacuole membrane</location>
    </subcellularLocation>
</comment>
<evidence type="ECO:0000256" key="2">
    <source>
        <dbReference type="ARBA" id="ARBA00022448"/>
    </source>
</evidence>
<keyword evidence="3" id="KW-0926">Vacuole</keyword>
<evidence type="ECO:0000256" key="3">
    <source>
        <dbReference type="ARBA" id="ARBA00022554"/>
    </source>
</evidence>
<keyword evidence="7 11" id="KW-0472">Membrane</keyword>
<dbReference type="PANTHER" id="PTHR10125:SF31">
    <property type="entry name" value="P2X RECEPTOR E"/>
    <property type="match status" value="1"/>
</dbReference>
<dbReference type="Proteomes" id="UP000076078">
    <property type="component" value="Unassembled WGS sequence"/>
</dbReference>
<evidence type="ECO:0000256" key="10">
    <source>
        <dbReference type="ARBA" id="ARBA00037850"/>
    </source>
</evidence>
<evidence type="ECO:0000256" key="11">
    <source>
        <dbReference type="SAM" id="Phobius"/>
    </source>
</evidence>
<evidence type="ECO:0000256" key="5">
    <source>
        <dbReference type="ARBA" id="ARBA00022989"/>
    </source>
</evidence>
<keyword evidence="6" id="KW-0406">Ion transport</keyword>
<protein>
    <submittedName>
        <fullName evidence="12">Putative purinergic receptor</fullName>
    </submittedName>
</protein>
<dbReference type="GO" id="GO:0140417">
    <property type="term" value="F:intracellularly ATP-gated calcium channel activity"/>
    <property type="evidence" value="ECO:0007669"/>
    <property type="project" value="UniProtKB-ARBA"/>
</dbReference>
<evidence type="ECO:0000256" key="9">
    <source>
        <dbReference type="ARBA" id="ARBA00023303"/>
    </source>
</evidence>